<accession>A0ABP8G0I8</accession>
<dbReference type="Proteomes" id="UP001501844">
    <property type="component" value="Unassembled WGS sequence"/>
</dbReference>
<proteinExistence type="predicted"/>
<protein>
    <submittedName>
        <fullName evidence="1">DUF4265 domain-containing protein</fullName>
    </submittedName>
</protein>
<name>A0ABP8G0I8_9BACT</name>
<dbReference type="EMBL" id="BAABGX010000003">
    <property type="protein sequence ID" value="GAA4314839.1"/>
    <property type="molecule type" value="Genomic_DNA"/>
</dbReference>
<dbReference type="InterPro" id="IPR025361">
    <property type="entry name" value="DUF4265"/>
</dbReference>
<organism evidence="1 2">
    <name type="scientific">Nibribacter koreensis</name>
    <dbReference type="NCBI Taxonomy" id="1084519"/>
    <lineage>
        <taxon>Bacteria</taxon>
        <taxon>Pseudomonadati</taxon>
        <taxon>Bacteroidota</taxon>
        <taxon>Cytophagia</taxon>
        <taxon>Cytophagales</taxon>
        <taxon>Hymenobacteraceae</taxon>
        <taxon>Nibribacter</taxon>
    </lineage>
</organism>
<evidence type="ECO:0000313" key="1">
    <source>
        <dbReference type="EMBL" id="GAA4314839.1"/>
    </source>
</evidence>
<evidence type="ECO:0000313" key="2">
    <source>
        <dbReference type="Proteomes" id="UP001501844"/>
    </source>
</evidence>
<sequence length="153" mass="17408">MISTEEETEGLVKVFFEFYNEILEEDYVESLWASIENEEEGEYRLKNIPFFVTSYASEDVVLAEVENGRLVVKGLIKESGNSTLQIMCLKKEMAQSIQKKLEGFGCAWEGSHLPGYFSVDVPANIDYQPIKKYLDELEMAEVIGYAEACLAHK</sequence>
<keyword evidence="2" id="KW-1185">Reference proteome</keyword>
<dbReference type="RefSeq" id="WP_345169168.1">
    <property type="nucleotide sequence ID" value="NZ_BAABGX010000003.1"/>
</dbReference>
<reference evidence="2" key="1">
    <citation type="journal article" date="2019" name="Int. J. Syst. Evol. Microbiol.">
        <title>The Global Catalogue of Microorganisms (GCM) 10K type strain sequencing project: providing services to taxonomists for standard genome sequencing and annotation.</title>
        <authorList>
            <consortium name="The Broad Institute Genomics Platform"/>
            <consortium name="The Broad Institute Genome Sequencing Center for Infectious Disease"/>
            <person name="Wu L."/>
            <person name="Ma J."/>
        </authorList>
    </citation>
    <scope>NUCLEOTIDE SEQUENCE [LARGE SCALE GENOMIC DNA]</scope>
    <source>
        <strain evidence="2">JCM 17917</strain>
    </source>
</reference>
<comment type="caution">
    <text evidence="1">The sequence shown here is derived from an EMBL/GenBank/DDBJ whole genome shotgun (WGS) entry which is preliminary data.</text>
</comment>
<dbReference type="Pfam" id="PF14085">
    <property type="entry name" value="DUF4265"/>
    <property type="match status" value="1"/>
</dbReference>
<gene>
    <name evidence="1" type="ORF">GCM10023183_35210</name>
</gene>